<protein>
    <submittedName>
        <fullName evidence="4 5">Transmembrane protein 273 isoform X1</fullName>
    </submittedName>
</protein>
<dbReference type="InterPro" id="IPR029395">
    <property type="entry name" value="DUF4514"/>
</dbReference>
<dbReference type="RefSeq" id="XP_033798194.1">
    <property type="nucleotide sequence ID" value="XM_033942303.1"/>
</dbReference>
<dbReference type="Pfam" id="PF14986">
    <property type="entry name" value="DUF4514"/>
    <property type="match status" value="1"/>
</dbReference>
<evidence type="ECO:0000256" key="1">
    <source>
        <dbReference type="SAM" id="Phobius"/>
    </source>
</evidence>
<dbReference type="PANTHER" id="PTHR37857:SF1">
    <property type="entry name" value="TRANSMEMBRANE PROTEIN 273"/>
    <property type="match status" value="1"/>
</dbReference>
<keyword evidence="1" id="KW-1133">Transmembrane helix</keyword>
<dbReference type="Proteomes" id="UP000515159">
    <property type="component" value="Chromosome 4"/>
</dbReference>
<dbReference type="PANTHER" id="PTHR37857">
    <property type="entry name" value="TRANSMEMBRANE PROTEIN 273"/>
    <property type="match status" value="1"/>
</dbReference>
<dbReference type="GeneID" id="117359468"/>
<organism evidence="3 4">
    <name type="scientific">Geotrypetes seraphini</name>
    <name type="common">Gaboon caecilian</name>
    <name type="synonym">Caecilia seraphini</name>
    <dbReference type="NCBI Taxonomy" id="260995"/>
    <lineage>
        <taxon>Eukaryota</taxon>
        <taxon>Metazoa</taxon>
        <taxon>Chordata</taxon>
        <taxon>Craniata</taxon>
        <taxon>Vertebrata</taxon>
        <taxon>Euteleostomi</taxon>
        <taxon>Amphibia</taxon>
        <taxon>Gymnophiona</taxon>
        <taxon>Geotrypetes</taxon>
    </lineage>
</organism>
<dbReference type="AlphaFoldDB" id="A0A6P8RB05"/>
<feature type="transmembrane region" description="Helical" evidence="1">
    <location>
        <begin position="40"/>
        <end position="62"/>
    </location>
</feature>
<evidence type="ECO:0000313" key="4">
    <source>
        <dbReference type="RefSeq" id="XP_033798193.1"/>
    </source>
</evidence>
<sequence length="107" mass="12319">MTLMLAWIPILISFLLCLADFLRADGSATETNEEKIEIKYVVIGSCIGTILAIAFIAVKLYMIRKHMLDNELSDSESYKMDSLRETFRSREKHLRNNEDEEQTEMGV</sequence>
<keyword evidence="3" id="KW-1185">Reference proteome</keyword>
<dbReference type="KEGG" id="gsh:117359468"/>
<keyword evidence="1 4" id="KW-0812">Transmembrane</keyword>
<proteinExistence type="predicted"/>
<dbReference type="OrthoDB" id="9902966at2759"/>
<evidence type="ECO:0000313" key="3">
    <source>
        <dbReference type="Proteomes" id="UP000515159"/>
    </source>
</evidence>
<gene>
    <name evidence="4 5" type="primary">TMEM273</name>
</gene>
<dbReference type="CTD" id="170371"/>
<feature type="chain" id="PRO_5044654103" evidence="2">
    <location>
        <begin position="20"/>
        <end position="107"/>
    </location>
</feature>
<evidence type="ECO:0000256" key="2">
    <source>
        <dbReference type="SAM" id="SignalP"/>
    </source>
</evidence>
<keyword evidence="2" id="KW-0732">Signal</keyword>
<reference evidence="4 5" key="1">
    <citation type="submission" date="2025-04" db="UniProtKB">
        <authorList>
            <consortium name="RefSeq"/>
        </authorList>
    </citation>
    <scope>IDENTIFICATION</scope>
</reference>
<name>A0A6P8RB05_GEOSA</name>
<keyword evidence="1" id="KW-0472">Membrane</keyword>
<feature type="signal peptide" evidence="2">
    <location>
        <begin position="1"/>
        <end position="19"/>
    </location>
</feature>
<dbReference type="RefSeq" id="XP_033798193.1">
    <property type="nucleotide sequence ID" value="XM_033942302.1"/>
</dbReference>
<evidence type="ECO:0000313" key="5">
    <source>
        <dbReference type="RefSeq" id="XP_033798194.1"/>
    </source>
</evidence>
<accession>A0A6P8RB05</accession>